<feature type="domain" description="DUF1996" evidence="2">
    <location>
        <begin position="35"/>
        <end position="258"/>
    </location>
</feature>
<feature type="signal peptide" evidence="1">
    <location>
        <begin position="1"/>
        <end position="19"/>
    </location>
</feature>
<dbReference type="InterPro" id="IPR018535">
    <property type="entry name" value="DUF1996"/>
</dbReference>
<protein>
    <submittedName>
        <fullName evidence="3">WSC domain protein</fullName>
    </submittedName>
</protein>
<dbReference type="Proteomes" id="UP000243217">
    <property type="component" value="Unassembled WGS sequence"/>
</dbReference>
<dbReference type="EMBL" id="JNBS01001900">
    <property type="protein sequence ID" value="OQR97564.1"/>
    <property type="molecule type" value="Genomic_DNA"/>
</dbReference>
<name>A0A1V9ZHV6_9STRA</name>
<gene>
    <name evidence="3" type="ORF">THRCLA_21925</name>
</gene>
<feature type="chain" id="PRO_5013048625" evidence="1">
    <location>
        <begin position="20"/>
        <end position="401"/>
    </location>
</feature>
<dbReference type="Gene3D" id="3.50.4.10">
    <property type="entry name" value="Hepatocyte Growth Factor"/>
    <property type="match status" value="1"/>
</dbReference>
<evidence type="ECO:0000256" key="1">
    <source>
        <dbReference type="SAM" id="SignalP"/>
    </source>
</evidence>
<dbReference type="PANTHER" id="PTHR43662:SF3">
    <property type="entry name" value="DOMAIN PROTEIN, PUTATIVE (AFU_ORTHOLOGUE AFUA_6G11970)-RELATED"/>
    <property type="match status" value="1"/>
</dbReference>
<dbReference type="PANTHER" id="PTHR43662">
    <property type="match status" value="1"/>
</dbReference>
<organism evidence="3 4">
    <name type="scientific">Thraustotheca clavata</name>
    <dbReference type="NCBI Taxonomy" id="74557"/>
    <lineage>
        <taxon>Eukaryota</taxon>
        <taxon>Sar</taxon>
        <taxon>Stramenopiles</taxon>
        <taxon>Oomycota</taxon>
        <taxon>Saprolegniomycetes</taxon>
        <taxon>Saprolegniales</taxon>
        <taxon>Achlyaceae</taxon>
        <taxon>Thraustotheca</taxon>
    </lineage>
</organism>
<dbReference type="AlphaFoldDB" id="A0A1V9ZHV6"/>
<dbReference type="Pfam" id="PF09362">
    <property type="entry name" value="DUF1996"/>
    <property type="match status" value="1"/>
</dbReference>
<sequence>MVNAQFFTFLGALTASVNGMFRFDCFNNLVIDRVDPIVFPGKASGHLHVVSGGNGFSMTATGNDLLKSSCTSCPIGADLSAYWVPQLYVKYRNGTFGIVESHQIVYYEPRPLPGEKVYAFPPGLKMLAGNPMLRSPGDSIQQAAITWVCLDYNNPHPEQQGIPNFKCPNGLRGQVNFPMCWNGKDLDSPDHKSHVAYAEGLDGGKCPDGYKKIVKLFYEAFYSVDKYDSEWVNGKHPFVLANGDPTGYGFHGDFLNGWDVNVLQAAVDQCADKNFFNAGECPPLSATFKNNPPAQRCTTKRQIVEPIDLITALPGDNPVTTAAPTPAPPTLAPGTCTITEKVNFESNDVGNVQAPNPKACCTACKKFSASTAFSYFAGTCYCKSKKGAVATTSVVTSGVFA</sequence>
<dbReference type="STRING" id="74557.A0A1V9ZHV6"/>
<evidence type="ECO:0000313" key="4">
    <source>
        <dbReference type="Proteomes" id="UP000243217"/>
    </source>
</evidence>
<accession>A0A1V9ZHV6</accession>
<evidence type="ECO:0000259" key="2">
    <source>
        <dbReference type="Pfam" id="PF09362"/>
    </source>
</evidence>
<comment type="caution">
    <text evidence="3">The sequence shown here is derived from an EMBL/GenBank/DDBJ whole genome shotgun (WGS) entry which is preliminary data.</text>
</comment>
<evidence type="ECO:0000313" key="3">
    <source>
        <dbReference type="EMBL" id="OQR97564.1"/>
    </source>
</evidence>
<keyword evidence="4" id="KW-1185">Reference proteome</keyword>
<proteinExistence type="predicted"/>
<dbReference type="OrthoDB" id="74764at2759"/>
<keyword evidence="1" id="KW-0732">Signal</keyword>
<reference evidence="3 4" key="1">
    <citation type="journal article" date="2014" name="Genome Biol. Evol.">
        <title>The secreted proteins of Achlya hypogyna and Thraustotheca clavata identify the ancestral oomycete secretome and reveal gene acquisitions by horizontal gene transfer.</title>
        <authorList>
            <person name="Misner I."/>
            <person name="Blouin N."/>
            <person name="Leonard G."/>
            <person name="Richards T.A."/>
            <person name="Lane C.E."/>
        </authorList>
    </citation>
    <scope>NUCLEOTIDE SEQUENCE [LARGE SCALE GENOMIC DNA]</scope>
    <source>
        <strain evidence="3 4">ATCC 34112</strain>
    </source>
</reference>